<dbReference type="InterPro" id="IPR027417">
    <property type="entry name" value="P-loop_NTPase"/>
</dbReference>
<dbReference type="InterPro" id="IPR029052">
    <property type="entry name" value="Metallo-depent_PP-like"/>
</dbReference>
<dbReference type="SUPFAM" id="SSF52540">
    <property type="entry name" value="P-loop containing nucleoside triphosphate hydrolases"/>
    <property type="match status" value="1"/>
</dbReference>
<dbReference type="EMBL" id="FCOI02000006">
    <property type="protein sequence ID" value="SAK56181.1"/>
    <property type="molecule type" value="Genomic_DNA"/>
</dbReference>
<dbReference type="CDD" id="cd00838">
    <property type="entry name" value="MPP_superfamily"/>
    <property type="match status" value="1"/>
</dbReference>
<dbReference type="InterPro" id="IPR004843">
    <property type="entry name" value="Calcineurin-like_PHP"/>
</dbReference>
<dbReference type="Proteomes" id="UP000054624">
    <property type="component" value="Unassembled WGS sequence"/>
</dbReference>
<evidence type="ECO:0000259" key="1">
    <source>
        <dbReference type="Pfam" id="PF00149"/>
    </source>
</evidence>
<dbReference type="InterPro" id="IPR057123">
    <property type="entry name" value="STAND_NTPase4_dom"/>
</dbReference>
<dbReference type="Gene3D" id="3.60.21.10">
    <property type="match status" value="1"/>
</dbReference>
<name>A0A158AEA9_9BURK</name>
<sequence>MNGLYADQRVVLDALFADLRDLKTASGPIDLIFFTGDLVGKGAFPMETLESLEERFFTPLLASAGTDASAVFIVPGNHDVEQSKRSAIAKLAIDGLKTVDDVNRTLDDPFSVLALSAPFEGFRGIRDKFVKASRAVSNGLFESYELDVRGKKMGIAALNSAWCATGRSENADYGKLLVGGRQVEQLARSLSHCDMKFALLHHPFPWLAEFDQSAVQRKVYDEFDAVFFGHNHHGDVLQLARPSGKIFVSNAGCLYQGRGYFNSYSIIEVSADISEWTVSVREYFDERAKFGSSDRFAAGGRQTFNMAGSQAPDQLNALPSEEYLTAVSEAANSHLLSSTISEVAPKNLAQLFVVPPLHSVSERQLGANGSDTPKSEPLQLSQLLSGDSNVIFVGAKESGKTTLLTYICTQENGLAANNPTTISAYVNLHALTKQTKAAILQAIVGFSNGSYPRSHFVRLLELGRMTLCLDNLDLSDSKLVGLVEDFFKQYPNNKYYITILETVQTSLAGASIPALIDKQLVAYVHSFGRKQARELMHRWFQGSDAKSTDEIDNILASLKRLNIPRTPFLISIFLWVHERNIAFDPVNHAEVLDTLIDGMLDKFHESKSRSRLDSTAKRHFLSDLAFYMYQLERDYVTSNELEMFTASYFKNKLLTAAGAPFIEELVRKGVLHDIEDAVYFKFDCLRAFFLSTRLQESQAFFRDAFTAERLLTLGQEIDYFTGKQRGRDDALRAALVILDEYYKPIRLDLDLSVFEKIDAKELPITVQQRDDLKGELFPPRLSDEHREEMLDEADAQTVLVPERRPTLTVRKAPGTVPDFISALQITSAILRNSELIDDGDLKRSAYRRIAHYWCEILLMAIFSVELRHDNEAFVEIKKIMPMFDEQTFDYLLKLVVPNVIGSIMFEYLGTNQLEVVLKEHAEGSQYAIERLVSTMLQIDLSVPGYLDAVEKLSKDEKTNKFTKSILFMKLLEKYMFKSMPSAEAERLRKLVGNIFVSQRAGGGNRLNLAHRDQLISAMDQNRRTNLKAVEQ</sequence>
<dbReference type="STRING" id="1777137.AWB76_02245"/>
<evidence type="ECO:0000313" key="3">
    <source>
        <dbReference type="EMBL" id="SAK56181.1"/>
    </source>
</evidence>
<accession>A0A158AEA9</accession>
<dbReference type="Gene3D" id="3.40.50.300">
    <property type="entry name" value="P-loop containing nucleotide triphosphate hydrolases"/>
    <property type="match status" value="1"/>
</dbReference>
<organism evidence="3 4">
    <name type="scientific">Caballeronia temeraria</name>
    <dbReference type="NCBI Taxonomy" id="1777137"/>
    <lineage>
        <taxon>Bacteria</taxon>
        <taxon>Pseudomonadati</taxon>
        <taxon>Pseudomonadota</taxon>
        <taxon>Betaproteobacteria</taxon>
        <taxon>Burkholderiales</taxon>
        <taxon>Burkholderiaceae</taxon>
        <taxon>Caballeronia</taxon>
    </lineage>
</organism>
<reference evidence="4" key="1">
    <citation type="submission" date="2016-01" db="EMBL/GenBank/DDBJ databases">
        <authorList>
            <person name="Peeters Charlotte."/>
        </authorList>
    </citation>
    <scope>NUCLEOTIDE SEQUENCE [LARGE SCALE GENOMIC DNA]</scope>
</reference>
<feature type="domain" description="Calcineurin-like phosphoesterase" evidence="1">
    <location>
        <begin position="15"/>
        <end position="233"/>
    </location>
</feature>
<proteinExistence type="predicted"/>
<dbReference type="SUPFAM" id="SSF56300">
    <property type="entry name" value="Metallo-dependent phosphatases"/>
    <property type="match status" value="1"/>
</dbReference>
<gene>
    <name evidence="3" type="ORF">AWB76_02245</name>
</gene>
<dbReference type="Pfam" id="PF00149">
    <property type="entry name" value="Metallophos"/>
    <property type="match status" value="1"/>
</dbReference>
<feature type="domain" description="STAND NTPase 4 small alpha/beta" evidence="2">
    <location>
        <begin position="635"/>
        <end position="690"/>
    </location>
</feature>
<keyword evidence="4" id="KW-1185">Reference proteome</keyword>
<evidence type="ECO:0000313" key="4">
    <source>
        <dbReference type="Proteomes" id="UP000054624"/>
    </source>
</evidence>
<dbReference type="Pfam" id="PF24406">
    <property type="entry name" value="nSTAND_NTPase4"/>
    <property type="match status" value="1"/>
</dbReference>
<evidence type="ECO:0000259" key="2">
    <source>
        <dbReference type="Pfam" id="PF24406"/>
    </source>
</evidence>
<dbReference type="AlphaFoldDB" id="A0A158AEA9"/>
<protein>
    <submittedName>
        <fullName evidence="3">Calcineurin-like phosphoesterase superfamily domain protein</fullName>
    </submittedName>
</protein>
<dbReference type="OrthoDB" id="9811542at2"/>
<dbReference type="GO" id="GO:0016787">
    <property type="term" value="F:hydrolase activity"/>
    <property type="evidence" value="ECO:0007669"/>
    <property type="project" value="InterPro"/>
</dbReference>